<comment type="similarity">
    <text evidence="6">Belongs to the methyl-accepting chemotaxis (MCP) protein family.</text>
</comment>
<proteinExistence type="inferred from homology"/>
<evidence type="ECO:0000256" key="9">
    <source>
        <dbReference type="SAM" id="Phobius"/>
    </source>
</evidence>
<dbReference type="SMART" id="SM00283">
    <property type="entry name" value="MA"/>
    <property type="match status" value="1"/>
</dbReference>
<dbReference type="EMBL" id="BNAO01000004">
    <property type="protein sequence ID" value="GHG68973.1"/>
    <property type="molecule type" value="Genomic_DNA"/>
</dbReference>
<reference evidence="13" key="1">
    <citation type="journal article" date="2019" name="Int. J. Syst. Evol. Microbiol.">
        <title>The Global Catalogue of Microorganisms (GCM) 10K type strain sequencing project: providing services to taxonomists for standard genome sequencing and annotation.</title>
        <authorList>
            <consortium name="The Broad Institute Genomics Platform"/>
            <consortium name="The Broad Institute Genome Sequencing Center for Infectious Disease"/>
            <person name="Wu L."/>
            <person name="Ma J."/>
        </authorList>
    </citation>
    <scope>NUCLEOTIDE SEQUENCE [LARGE SCALE GENOMIC DNA]</scope>
    <source>
        <strain evidence="13">CGMCC 1.7003</strain>
    </source>
</reference>
<evidence type="ECO:0000313" key="12">
    <source>
        <dbReference type="EMBL" id="GHG68973.1"/>
    </source>
</evidence>
<name>A0ABQ3KXS2_9ALTE</name>
<evidence type="ECO:0000256" key="7">
    <source>
        <dbReference type="PROSITE-ProRule" id="PRU00284"/>
    </source>
</evidence>
<evidence type="ECO:0000256" key="6">
    <source>
        <dbReference type="ARBA" id="ARBA00029447"/>
    </source>
</evidence>
<keyword evidence="13" id="KW-1185">Reference proteome</keyword>
<feature type="transmembrane region" description="Helical" evidence="9">
    <location>
        <begin position="21"/>
        <end position="40"/>
    </location>
</feature>
<evidence type="ECO:0000256" key="1">
    <source>
        <dbReference type="ARBA" id="ARBA00004141"/>
    </source>
</evidence>
<sequence length="402" mass="44597">MALYRFVEQSFFYTLNRKIAGNMLFIGLFFAAALYMAYPAEGPTTLWWLLLITGSAAFLFTGFYLSHLIVRPVQALVGTLHESNRSGADLSQRLPAFTFDEFRTLSEEFNHFVAQLSDVLGKVHQQASNTHEINEQVSGAVKSTRLNLQDTEQRNKQIRRDSDEVIEYLAQIVQSSDQMGNVTHVAVDKAKVASEQMQRLNKQLAAIASLLDSFGATINGLQKNSENVRQILVMVEGFSDQTNLLALNAAIEAARAGDAGRGFAVVADEVRTLAAKVNEATKQISGFLNDMERLVKETKQESDSLNLQAQDARTQVSQTNGEFSQLQQELLTARGGMQNINSSVSNLEQKYRQTQTHLSAIEQMTNQAYQQMTAIDDAARNLLEGTAATQKQLGRFAKKAML</sequence>
<keyword evidence="4 9" id="KW-0472">Membrane</keyword>
<evidence type="ECO:0000256" key="3">
    <source>
        <dbReference type="ARBA" id="ARBA00022989"/>
    </source>
</evidence>
<dbReference type="PROSITE" id="PS50111">
    <property type="entry name" value="CHEMOTAXIS_TRANSDUC_2"/>
    <property type="match status" value="1"/>
</dbReference>
<evidence type="ECO:0000256" key="2">
    <source>
        <dbReference type="ARBA" id="ARBA00022692"/>
    </source>
</evidence>
<dbReference type="SUPFAM" id="SSF58104">
    <property type="entry name" value="Methyl-accepting chemotaxis protein (MCP) signaling domain"/>
    <property type="match status" value="1"/>
</dbReference>
<dbReference type="InterPro" id="IPR004090">
    <property type="entry name" value="Chemotax_Me-accpt_rcpt"/>
</dbReference>
<evidence type="ECO:0008006" key="14">
    <source>
        <dbReference type="Google" id="ProtNLM"/>
    </source>
</evidence>
<feature type="domain" description="HAMP" evidence="11">
    <location>
        <begin position="67"/>
        <end position="121"/>
    </location>
</feature>
<dbReference type="Proteomes" id="UP000659697">
    <property type="component" value="Unassembled WGS sequence"/>
</dbReference>
<protein>
    <recommendedName>
        <fullName evidence="14">Chemotaxis protein</fullName>
    </recommendedName>
</protein>
<gene>
    <name evidence="12" type="ORF">GCM10010919_18480</name>
</gene>
<dbReference type="Pfam" id="PF00015">
    <property type="entry name" value="MCPsignal"/>
    <property type="match status" value="1"/>
</dbReference>
<comment type="subcellular location">
    <subcellularLocation>
        <location evidence="1">Membrane</location>
        <topology evidence="1">Multi-pass membrane protein</topology>
    </subcellularLocation>
</comment>
<keyword evidence="3 9" id="KW-1133">Transmembrane helix</keyword>
<accession>A0ABQ3KXS2</accession>
<dbReference type="PANTHER" id="PTHR32089:SF119">
    <property type="entry name" value="METHYL-ACCEPTING CHEMOTAXIS PROTEIN CTPL"/>
    <property type="match status" value="1"/>
</dbReference>
<comment type="caution">
    <text evidence="12">The sequence shown here is derived from an EMBL/GenBank/DDBJ whole genome shotgun (WGS) entry which is preliminary data.</text>
</comment>
<dbReference type="InterPro" id="IPR003660">
    <property type="entry name" value="HAMP_dom"/>
</dbReference>
<dbReference type="InterPro" id="IPR004089">
    <property type="entry name" value="MCPsignal_dom"/>
</dbReference>
<evidence type="ECO:0000256" key="5">
    <source>
        <dbReference type="ARBA" id="ARBA00023224"/>
    </source>
</evidence>
<dbReference type="PRINTS" id="PR00260">
    <property type="entry name" value="CHEMTRNSDUCR"/>
</dbReference>
<dbReference type="Pfam" id="PF00672">
    <property type="entry name" value="HAMP"/>
    <property type="match status" value="1"/>
</dbReference>
<organism evidence="12 13">
    <name type="scientific">Alishewanella longhuensis</name>
    <dbReference type="NCBI Taxonomy" id="1091037"/>
    <lineage>
        <taxon>Bacteria</taxon>
        <taxon>Pseudomonadati</taxon>
        <taxon>Pseudomonadota</taxon>
        <taxon>Gammaproteobacteria</taxon>
        <taxon>Alteromonadales</taxon>
        <taxon>Alteromonadaceae</taxon>
        <taxon>Alishewanella</taxon>
    </lineage>
</organism>
<evidence type="ECO:0000313" key="13">
    <source>
        <dbReference type="Proteomes" id="UP000659697"/>
    </source>
</evidence>
<evidence type="ECO:0000259" key="10">
    <source>
        <dbReference type="PROSITE" id="PS50111"/>
    </source>
</evidence>
<dbReference type="Gene3D" id="1.10.287.950">
    <property type="entry name" value="Methyl-accepting chemotaxis protein"/>
    <property type="match status" value="1"/>
</dbReference>
<feature type="domain" description="Methyl-accepting transducer" evidence="10">
    <location>
        <begin position="126"/>
        <end position="362"/>
    </location>
</feature>
<evidence type="ECO:0000256" key="8">
    <source>
        <dbReference type="SAM" id="Coils"/>
    </source>
</evidence>
<keyword evidence="8" id="KW-0175">Coiled coil</keyword>
<dbReference type="PANTHER" id="PTHR32089">
    <property type="entry name" value="METHYL-ACCEPTING CHEMOTAXIS PROTEIN MCPB"/>
    <property type="match status" value="1"/>
</dbReference>
<evidence type="ECO:0000256" key="4">
    <source>
        <dbReference type="ARBA" id="ARBA00023136"/>
    </source>
</evidence>
<dbReference type="CDD" id="cd06225">
    <property type="entry name" value="HAMP"/>
    <property type="match status" value="1"/>
</dbReference>
<dbReference type="PROSITE" id="PS50885">
    <property type="entry name" value="HAMP"/>
    <property type="match status" value="1"/>
</dbReference>
<dbReference type="RefSeq" id="WP_189432543.1">
    <property type="nucleotide sequence ID" value="NZ_BNAO01000004.1"/>
</dbReference>
<keyword evidence="5 7" id="KW-0807">Transducer</keyword>
<keyword evidence="2 9" id="KW-0812">Transmembrane</keyword>
<feature type="coiled-coil region" evidence="8">
    <location>
        <begin position="277"/>
        <end position="364"/>
    </location>
</feature>
<feature type="transmembrane region" description="Helical" evidence="9">
    <location>
        <begin position="46"/>
        <end position="65"/>
    </location>
</feature>
<evidence type="ECO:0000259" key="11">
    <source>
        <dbReference type="PROSITE" id="PS50885"/>
    </source>
</evidence>